<name>A0A7D6HNJ0_9MYCO</name>
<dbReference type="SUPFAM" id="SSF46689">
    <property type="entry name" value="Homeodomain-like"/>
    <property type="match status" value="1"/>
</dbReference>
<dbReference type="InterPro" id="IPR001647">
    <property type="entry name" value="HTH_TetR"/>
</dbReference>
<dbReference type="Proteomes" id="UP000510682">
    <property type="component" value="Chromosome"/>
</dbReference>
<sequence length="228" mass="25705">MAPVDKSDASTSPHGRRGPVRAEQKRLTRNRLVDAARTAFESAGYSATSISDITTEAEINRVTFYAHFAGKAECFLSVLDAMFSETAQYWQQLDQALLTDSPAAIREWLEGALHWWEQNAAILPAVQEATAVDHQVANLWKSYLDALSNELRGYLAQFTTDRQRTEAQLRVQLLVSQLDQFCFRWIVQRVVDCDRDWVLDLLADMWCGTLHIGAAPSNSSSPSWRRIG</sequence>
<evidence type="ECO:0000256" key="3">
    <source>
        <dbReference type="SAM" id="MobiDB-lite"/>
    </source>
</evidence>
<organism evidence="5 6">
    <name type="scientific">Mycobacterium vicinigordonae</name>
    <dbReference type="NCBI Taxonomy" id="1719132"/>
    <lineage>
        <taxon>Bacteria</taxon>
        <taxon>Bacillati</taxon>
        <taxon>Actinomycetota</taxon>
        <taxon>Actinomycetes</taxon>
        <taxon>Mycobacteriales</taxon>
        <taxon>Mycobacteriaceae</taxon>
        <taxon>Mycobacterium</taxon>
    </lineage>
</organism>
<feature type="region of interest" description="Disordered" evidence="3">
    <location>
        <begin position="1"/>
        <end position="24"/>
    </location>
</feature>
<dbReference type="PANTHER" id="PTHR30055:SF226">
    <property type="entry name" value="HTH-TYPE TRANSCRIPTIONAL REGULATOR PKSA"/>
    <property type="match status" value="1"/>
</dbReference>
<keyword evidence="6" id="KW-1185">Reference proteome</keyword>
<evidence type="ECO:0000259" key="4">
    <source>
        <dbReference type="PROSITE" id="PS50977"/>
    </source>
</evidence>
<dbReference type="EMBL" id="CP059165">
    <property type="protein sequence ID" value="QLL06511.1"/>
    <property type="molecule type" value="Genomic_DNA"/>
</dbReference>
<protein>
    <submittedName>
        <fullName evidence="5">TetR/AcrR family transcriptional regulator</fullName>
    </submittedName>
</protein>
<dbReference type="Gene3D" id="1.10.10.60">
    <property type="entry name" value="Homeodomain-like"/>
    <property type="match status" value="1"/>
</dbReference>
<evidence type="ECO:0000313" key="6">
    <source>
        <dbReference type="Proteomes" id="UP000510682"/>
    </source>
</evidence>
<gene>
    <name evidence="5" type="ORF">H0P51_22680</name>
</gene>
<feature type="DNA-binding region" description="H-T-H motif" evidence="2">
    <location>
        <begin position="49"/>
        <end position="68"/>
    </location>
</feature>
<keyword evidence="1 2" id="KW-0238">DNA-binding</keyword>
<dbReference type="AlphaFoldDB" id="A0A7D6HNJ0"/>
<dbReference type="SUPFAM" id="SSF48498">
    <property type="entry name" value="Tetracyclin repressor-like, C-terminal domain"/>
    <property type="match status" value="1"/>
</dbReference>
<dbReference type="KEGG" id="mgor:H0P51_22680"/>
<reference evidence="5" key="2">
    <citation type="submission" date="2020-07" db="EMBL/GenBank/DDBJ databases">
        <authorList>
            <person name="Yu X."/>
        </authorList>
    </citation>
    <scope>NUCLEOTIDE SEQUENCE [LARGE SCALE GENOMIC DNA]</scope>
    <source>
        <strain evidence="5">24T</strain>
    </source>
</reference>
<evidence type="ECO:0000256" key="2">
    <source>
        <dbReference type="PROSITE-ProRule" id="PRU00335"/>
    </source>
</evidence>
<evidence type="ECO:0000256" key="1">
    <source>
        <dbReference type="ARBA" id="ARBA00023125"/>
    </source>
</evidence>
<dbReference type="Pfam" id="PF00440">
    <property type="entry name" value="TetR_N"/>
    <property type="match status" value="1"/>
</dbReference>
<feature type="domain" description="HTH tetR-type" evidence="4">
    <location>
        <begin position="26"/>
        <end position="86"/>
    </location>
</feature>
<dbReference type="InterPro" id="IPR009057">
    <property type="entry name" value="Homeodomain-like_sf"/>
</dbReference>
<dbReference type="GO" id="GO:0003700">
    <property type="term" value="F:DNA-binding transcription factor activity"/>
    <property type="evidence" value="ECO:0007669"/>
    <property type="project" value="TreeGrafter"/>
</dbReference>
<evidence type="ECO:0000313" key="5">
    <source>
        <dbReference type="EMBL" id="QLL06511.1"/>
    </source>
</evidence>
<dbReference type="InterPro" id="IPR050109">
    <property type="entry name" value="HTH-type_TetR-like_transc_reg"/>
</dbReference>
<dbReference type="Gene3D" id="1.10.357.10">
    <property type="entry name" value="Tetracycline Repressor, domain 2"/>
    <property type="match status" value="1"/>
</dbReference>
<dbReference type="PROSITE" id="PS50977">
    <property type="entry name" value="HTH_TETR_2"/>
    <property type="match status" value="1"/>
</dbReference>
<dbReference type="RefSeq" id="WP_180915090.1">
    <property type="nucleotide sequence ID" value="NZ_CP059165.1"/>
</dbReference>
<proteinExistence type="predicted"/>
<dbReference type="GO" id="GO:0000976">
    <property type="term" value="F:transcription cis-regulatory region binding"/>
    <property type="evidence" value="ECO:0007669"/>
    <property type="project" value="TreeGrafter"/>
</dbReference>
<accession>A0A7D6HNJ0</accession>
<reference evidence="5" key="1">
    <citation type="submission" date="2020-07" db="EMBL/GenBank/DDBJ databases">
        <title>Description of Mycobacterium gordonae subsp. intergordonae subsp.nov. and Mycobacterium gordonae subsp. gordonae subsp. nov.</title>
        <authorList>
            <person name="Huang H."/>
        </authorList>
    </citation>
    <scope>NUCLEOTIDE SEQUENCE [LARGE SCALE GENOMIC DNA]</scope>
    <source>
        <strain evidence="5">24T</strain>
    </source>
</reference>
<dbReference type="InterPro" id="IPR036271">
    <property type="entry name" value="Tet_transcr_reg_TetR-rel_C_sf"/>
</dbReference>
<dbReference type="PANTHER" id="PTHR30055">
    <property type="entry name" value="HTH-TYPE TRANSCRIPTIONAL REGULATOR RUTR"/>
    <property type="match status" value="1"/>
</dbReference>